<comment type="similarity">
    <text evidence="1">Belongs to the dUTPase family.</text>
</comment>
<dbReference type="GO" id="GO:0004170">
    <property type="term" value="F:dUTP diphosphatase activity"/>
    <property type="evidence" value="ECO:0007669"/>
    <property type="project" value="UniProtKB-EC"/>
</dbReference>
<dbReference type="InterPro" id="IPR008181">
    <property type="entry name" value="dUTPase"/>
</dbReference>
<reference evidence="6" key="1">
    <citation type="journal article" date="2020" name="Nature">
        <title>Giant virus diversity and host interactions through global metagenomics.</title>
        <authorList>
            <person name="Schulz F."/>
            <person name="Roux S."/>
            <person name="Paez-Espino D."/>
            <person name="Jungbluth S."/>
            <person name="Walsh D.A."/>
            <person name="Denef V.J."/>
            <person name="McMahon K.D."/>
            <person name="Konstantinidis K.T."/>
            <person name="Eloe-Fadrosh E.A."/>
            <person name="Kyrpides N.C."/>
            <person name="Woyke T."/>
        </authorList>
    </citation>
    <scope>NUCLEOTIDE SEQUENCE</scope>
    <source>
        <strain evidence="6">GVMAG-M-3300025880-56</strain>
    </source>
</reference>
<dbReference type="PANTHER" id="PTHR11241:SF0">
    <property type="entry name" value="DEOXYURIDINE 5'-TRIPHOSPHATE NUCLEOTIDOHYDROLASE"/>
    <property type="match status" value="1"/>
</dbReference>
<evidence type="ECO:0000313" key="6">
    <source>
        <dbReference type="EMBL" id="QHU02023.1"/>
    </source>
</evidence>
<evidence type="ECO:0000256" key="3">
    <source>
        <dbReference type="ARBA" id="ARBA00022801"/>
    </source>
</evidence>
<organism evidence="6">
    <name type="scientific">viral metagenome</name>
    <dbReference type="NCBI Taxonomy" id="1070528"/>
    <lineage>
        <taxon>unclassified sequences</taxon>
        <taxon>metagenomes</taxon>
        <taxon>organismal metagenomes</taxon>
    </lineage>
</organism>
<dbReference type="GO" id="GO:0046081">
    <property type="term" value="P:dUTP catabolic process"/>
    <property type="evidence" value="ECO:0007669"/>
    <property type="project" value="InterPro"/>
</dbReference>
<keyword evidence="3" id="KW-0378">Hydrolase</keyword>
<dbReference type="GO" id="GO:0000287">
    <property type="term" value="F:magnesium ion binding"/>
    <property type="evidence" value="ECO:0007669"/>
    <property type="project" value="InterPro"/>
</dbReference>
<evidence type="ECO:0000259" key="5">
    <source>
        <dbReference type="Pfam" id="PF00692"/>
    </source>
</evidence>
<proteinExistence type="inferred from homology"/>
<accession>A0A6C0J9R4</accession>
<dbReference type="EC" id="3.6.1.23" evidence="2"/>
<name>A0A6C0J9R4_9ZZZZ</name>
<dbReference type="InterPro" id="IPR033704">
    <property type="entry name" value="dUTPase_trimeric"/>
</dbReference>
<dbReference type="Gene3D" id="2.70.40.10">
    <property type="match status" value="1"/>
</dbReference>
<dbReference type="CDD" id="cd07557">
    <property type="entry name" value="trimeric_dUTPase"/>
    <property type="match status" value="1"/>
</dbReference>
<dbReference type="EMBL" id="MN740351">
    <property type="protein sequence ID" value="QHU02023.1"/>
    <property type="molecule type" value="Genomic_DNA"/>
</dbReference>
<dbReference type="PANTHER" id="PTHR11241">
    <property type="entry name" value="DEOXYURIDINE 5'-TRIPHOSPHATE NUCLEOTIDOHYDROLASE"/>
    <property type="match status" value="1"/>
</dbReference>
<keyword evidence="4" id="KW-0546">Nucleotide metabolism</keyword>
<dbReference type="AlphaFoldDB" id="A0A6C0J9R4"/>
<dbReference type="SUPFAM" id="SSF51283">
    <property type="entry name" value="dUTPase-like"/>
    <property type="match status" value="1"/>
</dbReference>
<dbReference type="Pfam" id="PF00692">
    <property type="entry name" value="dUTPase"/>
    <property type="match status" value="1"/>
</dbReference>
<dbReference type="InterPro" id="IPR036157">
    <property type="entry name" value="dUTPase-like_sf"/>
</dbReference>
<feature type="domain" description="dUTPase-like" evidence="5">
    <location>
        <begin position="18"/>
        <end position="147"/>
    </location>
</feature>
<dbReference type="GO" id="GO:0006226">
    <property type="term" value="P:dUMP biosynthetic process"/>
    <property type="evidence" value="ECO:0007669"/>
    <property type="project" value="InterPro"/>
</dbReference>
<evidence type="ECO:0000256" key="2">
    <source>
        <dbReference type="ARBA" id="ARBA00012379"/>
    </source>
</evidence>
<evidence type="ECO:0000256" key="4">
    <source>
        <dbReference type="ARBA" id="ARBA00023080"/>
    </source>
</evidence>
<protein>
    <recommendedName>
        <fullName evidence="2">dUTP diphosphatase</fullName>
        <ecNumber evidence="2">3.6.1.23</ecNumber>
    </recommendedName>
</protein>
<sequence>MESERLQAYVEFYGDNDTLTTSTEGSVGLDLKSIQDYILEPLQPTKIDVGIKKVIPPPGYFCSVKGRSSMGIAGLIPTSSGIIDNDYKGNIYITLINMSDKPYSVQKGNKVGQLIFYKYTVPLINGIDPTIHENTTVRGEGGFGSTGK</sequence>
<evidence type="ECO:0000256" key="1">
    <source>
        <dbReference type="ARBA" id="ARBA00006581"/>
    </source>
</evidence>
<dbReference type="InterPro" id="IPR029054">
    <property type="entry name" value="dUTPase-like"/>
</dbReference>